<feature type="signal peptide" evidence="8">
    <location>
        <begin position="1"/>
        <end position="20"/>
    </location>
</feature>
<feature type="domain" description="Peptidase S11 D-alanyl-D-alanine carboxypeptidase A N-terminal" evidence="9">
    <location>
        <begin position="24"/>
        <end position="244"/>
    </location>
</feature>
<dbReference type="InterPro" id="IPR001967">
    <property type="entry name" value="Peptidase_S11_N"/>
</dbReference>
<comment type="caution">
    <text evidence="10">The sequence shown here is derived from an EMBL/GenBank/DDBJ whole genome shotgun (WGS) entry which is preliminary data.</text>
</comment>
<evidence type="ECO:0000256" key="6">
    <source>
        <dbReference type="ARBA" id="ARBA00023316"/>
    </source>
</evidence>
<evidence type="ECO:0000259" key="9">
    <source>
        <dbReference type="Pfam" id="PF00768"/>
    </source>
</evidence>
<dbReference type="InterPro" id="IPR012338">
    <property type="entry name" value="Beta-lactam/transpept-like"/>
</dbReference>
<proteinExistence type="inferred from homology"/>
<dbReference type="Gene3D" id="3.40.710.10">
    <property type="entry name" value="DD-peptidase/beta-lactamase superfamily"/>
    <property type="match status" value="1"/>
</dbReference>
<comment type="similarity">
    <text evidence="1 7">Belongs to the peptidase S11 family.</text>
</comment>
<dbReference type="Proteomes" id="UP001596050">
    <property type="component" value="Unassembled WGS sequence"/>
</dbReference>
<dbReference type="PANTHER" id="PTHR21581">
    <property type="entry name" value="D-ALANYL-D-ALANINE CARBOXYPEPTIDASE"/>
    <property type="match status" value="1"/>
</dbReference>
<accession>A0ABW0L710</accession>
<feature type="chain" id="PRO_5045849893" evidence="8">
    <location>
        <begin position="21"/>
        <end position="340"/>
    </location>
</feature>
<dbReference type="RefSeq" id="WP_379784071.1">
    <property type="nucleotide sequence ID" value="NZ_JBHSMU010000014.1"/>
</dbReference>
<keyword evidence="5" id="KW-0573">Peptidoglycan synthesis</keyword>
<keyword evidence="2 8" id="KW-0732">Signal</keyword>
<protein>
    <submittedName>
        <fullName evidence="10">Serine hydrolase</fullName>
    </submittedName>
</protein>
<dbReference type="SUPFAM" id="SSF56601">
    <property type="entry name" value="beta-lactamase/transpeptidase-like"/>
    <property type="match status" value="1"/>
</dbReference>
<organism evidence="10 11">
    <name type="scientific">Massilia niabensis</name>
    <dbReference type="NCBI Taxonomy" id="544910"/>
    <lineage>
        <taxon>Bacteria</taxon>
        <taxon>Pseudomonadati</taxon>
        <taxon>Pseudomonadota</taxon>
        <taxon>Betaproteobacteria</taxon>
        <taxon>Burkholderiales</taxon>
        <taxon>Oxalobacteraceae</taxon>
        <taxon>Telluria group</taxon>
        <taxon>Massilia</taxon>
    </lineage>
</organism>
<dbReference type="InterPro" id="IPR018044">
    <property type="entry name" value="Peptidase_S11"/>
</dbReference>
<dbReference type="EMBL" id="JBHSMU010000014">
    <property type="protein sequence ID" value="MFC5460827.1"/>
    <property type="molecule type" value="Genomic_DNA"/>
</dbReference>
<evidence type="ECO:0000313" key="11">
    <source>
        <dbReference type="Proteomes" id="UP001596050"/>
    </source>
</evidence>
<sequence length="340" mass="36519">MIKKLFATVLLSISSAAAFAVPFGSQSVLVVEDDTGKILLEKNAGAVVPIASLTKLMTAMVILDAKQDMNELIQIDRSDVDTLKHSTSRVPVGASIPRADVLQLALMSSDNRAAASLARTYPGGQLAFKEAVRRKAAALGMRQTHIEEPTGLSPNNRSTAGDLIKMANAAADYPEIAARSTDARNIININGRGVEYRNTNRLVGAKGWDIGLSKTGYTREAGRCLIMSIKVAGKNATMVLLNASASSARILDALNIRRHITGEEPTVARASRELRSVKMTAGSRAPRMKASRSSLRIKATAPSLRIKASGSRLKAKAQPRAKVKVVAKKKKVTVRRTRRN</sequence>
<evidence type="ECO:0000256" key="4">
    <source>
        <dbReference type="ARBA" id="ARBA00022960"/>
    </source>
</evidence>
<evidence type="ECO:0000256" key="8">
    <source>
        <dbReference type="SAM" id="SignalP"/>
    </source>
</evidence>
<evidence type="ECO:0000256" key="5">
    <source>
        <dbReference type="ARBA" id="ARBA00022984"/>
    </source>
</evidence>
<evidence type="ECO:0000256" key="2">
    <source>
        <dbReference type="ARBA" id="ARBA00022729"/>
    </source>
</evidence>
<reference evidence="11" key="1">
    <citation type="journal article" date="2019" name="Int. J. Syst. Evol. Microbiol.">
        <title>The Global Catalogue of Microorganisms (GCM) 10K type strain sequencing project: providing services to taxonomists for standard genome sequencing and annotation.</title>
        <authorList>
            <consortium name="The Broad Institute Genomics Platform"/>
            <consortium name="The Broad Institute Genome Sequencing Center for Infectious Disease"/>
            <person name="Wu L."/>
            <person name="Ma J."/>
        </authorList>
    </citation>
    <scope>NUCLEOTIDE SEQUENCE [LARGE SCALE GENOMIC DNA]</scope>
    <source>
        <strain evidence="11">KACC 12649</strain>
    </source>
</reference>
<dbReference type="Pfam" id="PF00768">
    <property type="entry name" value="Peptidase_S11"/>
    <property type="match status" value="1"/>
</dbReference>
<evidence type="ECO:0000256" key="7">
    <source>
        <dbReference type="RuleBase" id="RU004016"/>
    </source>
</evidence>
<name>A0ABW0L710_9BURK</name>
<evidence type="ECO:0000256" key="3">
    <source>
        <dbReference type="ARBA" id="ARBA00022801"/>
    </source>
</evidence>
<keyword evidence="6" id="KW-0961">Cell wall biogenesis/degradation</keyword>
<evidence type="ECO:0000313" key="10">
    <source>
        <dbReference type="EMBL" id="MFC5460827.1"/>
    </source>
</evidence>
<evidence type="ECO:0000256" key="1">
    <source>
        <dbReference type="ARBA" id="ARBA00007164"/>
    </source>
</evidence>
<keyword evidence="3 10" id="KW-0378">Hydrolase</keyword>
<dbReference type="PRINTS" id="PR00725">
    <property type="entry name" value="DADACBPTASE1"/>
</dbReference>
<dbReference type="PANTHER" id="PTHR21581:SF26">
    <property type="entry name" value="D-ALANYL-D-ALANINE ENDOPEPTIDASE"/>
    <property type="match status" value="1"/>
</dbReference>
<gene>
    <name evidence="10" type="ORF">ACFPN5_13535</name>
</gene>
<keyword evidence="11" id="KW-1185">Reference proteome</keyword>
<keyword evidence="4" id="KW-0133">Cell shape</keyword>
<dbReference type="GO" id="GO:0016787">
    <property type="term" value="F:hydrolase activity"/>
    <property type="evidence" value="ECO:0007669"/>
    <property type="project" value="UniProtKB-KW"/>
</dbReference>